<dbReference type="Pfam" id="PF13614">
    <property type="entry name" value="AAA_31"/>
    <property type="match status" value="1"/>
</dbReference>
<evidence type="ECO:0000259" key="21">
    <source>
        <dbReference type="Pfam" id="PF13807"/>
    </source>
</evidence>
<organism evidence="22 23">
    <name type="scientific">Sphingomonas swuensis</name>
    <dbReference type="NCBI Taxonomy" id="977800"/>
    <lineage>
        <taxon>Bacteria</taxon>
        <taxon>Pseudomonadati</taxon>
        <taxon>Pseudomonadota</taxon>
        <taxon>Alphaproteobacteria</taxon>
        <taxon>Sphingomonadales</taxon>
        <taxon>Sphingomonadaceae</taxon>
        <taxon>Sphingomonas</taxon>
    </lineage>
</organism>
<gene>
    <name evidence="22" type="ORF">GCM10022280_16310</name>
</gene>
<keyword evidence="23" id="KW-1185">Reference proteome</keyword>
<dbReference type="InterPro" id="IPR003856">
    <property type="entry name" value="LPS_length_determ_N"/>
</dbReference>
<feature type="domain" description="Polysaccharide chain length determinant N-terminal" evidence="19">
    <location>
        <begin position="40"/>
        <end position="132"/>
    </location>
</feature>
<evidence type="ECO:0000256" key="10">
    <source>
        <dbReference type="ARBA" id="ARBA00022777"/>
    </source>
</evidence>
<dbReference type="Pfam" id="PF02706">
    <property type="entry name" value="Wzz"/>
    <property type="match status" value="1"/>
</dbReference>
<feature type="region of interest" description="Disordered" evidence="17">
    <location>
        <begin position="1"/>
        <end position="36"/>
    </location>
</feature>
<dbReference type="PANTHER" id="PTHR32309">
    <property type="entry name" value="TYROSINE-PROTEIN KINASE"/>
    <property type="match status" value="1"/>
</dbReference>
<evidence type="ECO:0000256" key="17">
    <source>
        <dbReference type="SAM" id="MobiDB-lite"/>
    </source>
</evidence>
<evidence type="ECO:0000256" key="2">
    <source>
        <dbReference type="ARBA" id="ARBA00007316"/>
    </source>
</evidence>
<dbReference type="NCBIfam" id="TIGR01007">
    <property type="entry name" value="eps_fam"/>
    <property type="match status" value="1"/>
</dbReference>
<comment type="catalytic activity">
    <reaction evidence="15">
        <text>L-tyrosyl-[protein] + ATP = O-phospho-L-tyrosyl-[protein] + ADP + H(+)</text>
        <dbReference type="Rhea" id="RHEA:10596"/>
        <dbReference type="Rhea" id="RHEA-COMP:10136"/>
        <dbReference type="Rhea" id="RHEA-COMP:20101"/>
        <dbReference type="ChEBI" id="CHEBI:15378"/>
        <dbReference type="ChEBI" id="CHEBI:30616"/>
        <dbReference type="ChEBI" id="CHEBI:46858"/>
        <dbReference type="ChEBI" id="CHEBI:61978"/>
        <dbReference type="ChEBI" id="CHEBI:456216"/>
        <dbReference type="EC" id="2.7.10.2"/>
    </reaction>
</comment>
<evidence type="ECO:0000256" key="14">
    <source>
        <dbReference type="ARBA" id="ARBA00023137"/>
    </source>
</evidence>
<keyword evidence="9" id="KW-0547">Nucleotide-binding</keyword>
<dbReference type="EC" id="2.7.10.2" evidence="4"/>
<accession>A0ABP7SWX4</accession>
<protein>
    <recommendedName>
        <fullName evidence="4">non-specific protein-tyrosine kinase</fullName>
        <ecNumber evidence="4">2.7.10.2</ecNumber>
    </recommendedName>
</protein>
<feature type="domain" description="AAA" evidence="20">
    <location>
        <begin position="548"/>
        <end position="659"/>
    </location>
</feature>
<evidence type="ECO:0000256" key="4">
    <source>
        <dbReference type="ARBA" id="ARBA00011903"/>
    </source>
</evidence>
<comment type="similarity">
    <text evidence="3">Belongs to the etk/wzc family.</text>
</comment>
<keyword evidence="5" id="KW-1003">Cell membrane</keyword>
<evidence type="ECO:0000313" key="23">
    <source>
        <dbReference type="Proteomes" id="UP001500235"/>
    </source>
</evidence>
<name>A0ABP7SWX4_9SPHN</name>
<keyword evidence="13 18" id="KW-0472">Membrane</keyword>
<evidence type="ECO:0000256" key="9">
    <source>
        <dbReference type="ARBA" id="ARBA00022741"/>
    </source>
</evidence>
<evidence type="ECO:0000256" key="13">
    <source>
        <dbReference type="ARBA" id="ARBA00023136"/>
    </source>
</evidence>
<keyword evidence="8 18" id="KW-0812">Transmembrane</keyword>
<comment type="similarity">
    <text evidence="2">Belongs to the CpsD/CapB family.</text>
</comment>
<proteinExistence type="inferred from homology"/>
<evidence type="ECO:0000256" key="11">
    <source>
        <dbReference type="ARBA" id="ARBA00022840"/>
    </source>
</evidence>
<keyword evidence="7" id="KW-0808">Transferase</keyword>
<dbReference type="EMBL" id="BAABBQ010000001">
    <property type="protein sequence ID" value="GAA4017745.1"/>
    <property type="molecule type" value="Genomic_DNA"/>
</dbReference>
<dbReference type="SUPFAM" id="SSF52540">
    <property type="entry name" value="P-loop containing nucleoside triphosphate hydrolases"/>
    <property type="match status" value="1"/>
</dbReference>
<comment type="caution">
    <text evidence="22">The sequence shown here is derived from an EMBL/GenBank/DDBJ whole genome shotgun (WGS) entry which is preliminary data.</text>
</comment>
<evidence type="ECO:0000256" key="1">
    <source>
        <dbReference type="ARBA" id="ARBA00004429"/>
    </source>
</evidence>
<evidence type="ECO:0000256" key="7">
    <source>
        <dbReference type="ARBA" id="ARBA00022679"/>
    </source>
</evidence>
<evidence type="ECO:0000259" key="20">
    <source>
        <dbReference type="Pfam" id="PF13614"/>
    </source>
</evidence>
<evidence type="ECO:0000256" key="18">
    <source>
        <dbReference type="SAM" id="Phobius"/>
    </source>
</evidence>
<reference evidence="23" key="1">
    <citation type="journal article" date="2019" name="Int. J. Syst. Evol. Microbiol.">
        <title>The Global Catalogue of Microorganisms (GCM) 10K type strain sequencing project: providing services to taxonomists for standard genome sequencing and annotation.</title>
        <authorList>
            <consortium name="The Broad Institute Genomics Platform"/>
            <consortium name="The Broad Institute Genome Sequencing Center for Infectious Disease"/>
            <person name="Wu L."/>
            <person name="Ma J."/>
        </authorList>
    </citation>
    <scope>NUCLEOTIDE SEQUENCE [LARGE SCALE GENOMIC DNA]</scope>
    <source>
        <strain evidence="23">JCM 17563</strain>
    </source>
</reference>
<evidence type="ECO:0000256" key="6">
    <source>
        <dbReference type="ARBA" id="ARBA00022519"/>
    </source>
</evidence>
<dbReference type="Proteomes" id="UP001500235">
    <property type="component" value="Unassembled WGS sequence"/>
</dbReference>
<keyword evidence="14" id="KW-0829">Tyrosine-protein kinase</keyword>
<evidence type="ECO:0000256" key="8">
    <source>
        <dbReference type="ARBA" id="ARBA00022692"/>
    </source>
</evidence>
<feature type="domain" description="Tyrosine-protein kinase G-rich" evidence="21">
    <location>
        <begin position="399"/>
        <end position="467"/>
    </location>
</feature>
<dbReference type="CDD" id="cd05387">
    <property type="entry name" value="BY-kinase"/>
    <property type="match status" value="1"/>
</dbReference>
<keyword evidence="16" id="KW-0175">Coiled coil</keyword>
<evidence type="ECO:0000256" key="12">
    <source>
        <dbReference type="ARBA" id="ARBA00022989"/>
    </source>
</evidence>
<dbReference type="InterPro" id="IPR027417">
    <property type="entry name" value="P-loop_NTPase"/>
</dbReference>
<comment type="subcellular location">
    <subcellularLocation>
        <location evidence="1">Cell inner membrane</location>
        <topology evidence="1">Multi-pass membrane protein</topology>
    </subcellularLocation>
</comment>
<dbReference type="Pfam" id="PF13807">
    <property type="entry name" value="GNVR"/>
    <property type="match status" value="1"/>
</dbReference>
<dbReference type="InterPro" id="IPR050445">
    <property type="entry name" value="Bact_polysacc_biosynth/exp"/>
</dbReference>
<keyword evidence="10" id="KW-0418">Kinase</keyword>
<dbReference type="RefSeq" id="WP_344706894.1">
    <property type="nucleotide sequence ID" value="NZ_BAABBQ010000001.1"/>
</dbReference>
<feature type="transmembrane region" description="Helical" evidence="18">
    <location>
        <begin position="55"/>
        <end position="79"/>
    </location>
</feature>
<dbReference type="Gene3D" id="3.40.50.300">
    <property type="entry name" value="P-loop containing nucleotide triphosphate hydrolases"/>
    <property type="match status" value="1"/>
</dbReference>
<evidence type="ECO:0000256" key="5">
    <source>
        <dbReference type="ARBA" id="ARBA00022475"/>
    </source>
</evidence>
<dbReference type="PANTHER" id="PTHR32309:SF13">
    <property type="entry name" value="FERRIC ENTEROBACTIN TRANSPORT PROTEIN FEPE"/>
    <property type="match status" value="1"/>
</dbReference>
<evidence type="ECO:0000256" key="3">
    <source>
        <dbReference type="ARBA" id="ARBA00008883"/>
    </source>
</evidence>
<feature type="coiled-coil region" evidence="16">
    <location>
        <begin position="212"/>
        <end position="239"/>
    </location>
</feature>
<keyword evidence="11" id="KW-0067">ATP-binding</keyword>
<evidence type="ECO:0000256" key="16">
    <source>
        <dbReference type="SAM" id="Coils"/>
    </source>
</evidence>
<evidence type="ECO:0000313" key="22">
    <source>
        <dbReference type="EMBL" id="GAA4017745.1"/>
    </source>
</evidence>
<dbReference type="InterPro" id="IPR025669">
    <property type="entry name" value="AAA_dom"/>
</dbReference>
<evidence type="ECO:0000259" key="19">
    <source>
        <dbReference type="Pfam" id="PF02706"/>
    </source>
</evidence>
<dbReference type="InterPro" id="IPR005702">
    <property type="entry name" value="Wzc-like_C"/>
</dbReference>
<sequence length="737" mass="78884">MNRDLAFSPDGRVPANRSDLPAIAAPRMPNSGRTPHHMPQLDLATVLKILREWRWLILAAAVLGLAGGIIITMLTTPLYRSWVTLEVNPPKFEVIGQDKDVQDQSLQSWDFIATQVGLLQSRAVAERTAQDLNLASNPAVAGSAGSIEDRLKAATSVVAGGLAVTPPEEGTLIRYSYTSANPQLAATIANGVADSFINAGLQRRFESSAYARQFLERQINKTRTDLERSERQLAQYAQAEGIITLSGGSAGGSNSPEAGNSLQGETLGALNSALAEATARRVSAEGAYRAAAASGPTADVNTSTQGLRNTRAALEAEYSDKATTLKPDHPEMLSLRSRIGELNQQIAREASQVSAGRSNTLAQEYRGAVAAERALQSRVNSLKGQVLDLRGRSVRYAILQRDVDTNRSLYDALLQRYKEIGVAGGVGTSPISIVDRAEVPGAPFKPNLPINLLAGLAVGLLAGLGGAVGLELLRDTIRTRDDLRNKLGLACVGQIPKRVTKGDFVEDLKDPSSAVSEAYSATAAALRFSTEHGAPRTLMVTSTAPAEGKSSSALALSQNFARRGYSVLLIDADLRKPSFRAADEHIGLTKLLTNDEDVMAHTAPTQFENLSLLPCGPLPPNPADLLSTSRFAMILEEALQHYQMVIIDSPPVLGLADAPLIAHTVNNVLFVVESGRTRTRQAAEALNRLEGSGAHLLGGLLTKAVENEGNYGYYNYRYGAMSDRREKIAMIPHHQEA</sequence>
<evidence type="ECO:0000256" key="15">
    <source>
        <dbReference type="ARBA" id="ARBA00051245"/>
    </source>
</evidence>
<keyword evidence="6" id="KW-0997">Cell inner membrane</keyword>
<dbReference type="InterPro" id="IPR032807">
    <property type="entry name" value="GNVR"/>
</dbReference>
<keyword evidence="12 18" id="KW-1133">Transmembrane helix</keyword>